<dbReference type="RefSeq" id="WP_006977994.1">
    <property type="nucleotide sequence ID" value="NZ_ABVL01000002.1"/>
</dbReference>
<dbReference type="EMBL" id="ABVL01000002">
    <property type="protein sequence ID" value="EDY21422.1"/>
    <property type="molecule type" value="Genomic_DNA"/>
</dbReference>
<gene>
    <name evidence="2" type="ORF">CfE428DRAFT_0667</name>
</gene>
<keyword evidence="1" id="KW-0812">Transmembrane</keyword>
<evidence type="ECO:0000313" key="2">
    <source>
        <dbReference type="EMBL" id="EDY21422.1"/>
    </source>
</evidence>
<proteinExistence type="predicted"/>
<feature type="transmembrane region" description="Helical" evidence="1">
    <location>
        <begin position="12"/>
        <end position="31"/>
    </location>
</feature>
<keyword evidence="3" id="KW-1185">Reference proteome</keyword>
<keyword evidence="1" id="KW-0472">Membrane</keyword>
<dbReference type="Proteomes" id="UP000005824">
    <property type="component" value="Unassembled WGS sequence"/>
</dbReference>
<dbReference type="InParanoid" id="B4CVI0"/>
<comment type="caution">
    <text evidence="2">The sequence shown here is derived from an EMBL/GenBank/DDBJ whole genome shotgun (WGS) entry which is preliminary data.</text>
</comment>
<evidence type="ECO:0000313" key="3">
    <source>
        <dbReference type="Proteomes" id="UP000005824"/>
    </source>
</evidence>
<evidence type="ECO:0000256" key="1">
    <source>
        <dbReference type="SAM" id="Phobius"/>
    </source>
</evidence>
<dbReference type="AlphaFoldDB" id="B4CVI0"/>
<sequence>MPGRNLAKPFAIAGFILAEIYMLFTVLGGYGHERAPLPAPPLAEAPGIPAGTPPPVSAKITRVVVCAVFFGPFGALVGTGVGLLVSGLRGDFRQKTDGSSADKPPDNQ</sequence>
<feature type="transmembrane region" description="Helical" evidence="1">
    <location>
        <begin position="60"/>
        <end position="85"/>
    </location>
</feature>
<protein>
    <submittedName>
        <fullName evidence="2">Uncharacterized protein</fullName>
    </submittedName>
</protein>
<name>B4CVI0_9BACT</name>
<keyword evidence="1" id="KW-1133">Transmembrane helix</keyword>
<organism evidence="2 3">
    <name type="scientific">Chthoniobacter flavus Ellin428</name>
    <dbReference type="NCBI Taxonomy" id="497964"/>
    <lineage>
        <taxon>Bacteria</taxon>
        <taxon>Pseudomonadati</taxon>
        <taxon>Verrucomicrobiota</taxon>
        <taxon>Spartobacteria</taxon>
        <taxon>Chthoniobacterales</taxon>
        <taxon>Chthoniobacteraceae</taxon>
        <taxon>Chthoniobacter</taxon>
    </lineage>
</organism>
<reference evidence="2 3" key="1">
    <citation type="journal article" date="2011" name="J. Bacteriol.">
        <title>Genome sequence of Chthoniobacter flavus Ellin428, an aerobic heterotrophic soil bacterium.</title>
        <authorList>
            <person name="Kant R."/>
            <person name="van Passel M.W."/>
            <person name="Palva A."/>
            <person name="Lucas S."/>
            <person name="Lapidus A."/>
            <person name="Glavina Del Rio T."/>
            <person name="Dalin E."/>
            <person name="Tice H."/>
            <person name="Bruce D."/>
            <person name="Goodwin L."/>
            <person name="Pitluck S."/>
            <person name="Larimer F.W."/>
            <person name="Land M.L."/>
            <person name="Hauser L."/>
            <person name="Sangwan P."/>
            <person name="de Vos W.M."/>
            <person name="Janssen P.H."/>
            <person name="Smidt H."/>
        </authorList>
    </citation>
    <scope>NUCLEOTIDE SEQUENCE [LARGE SCALE GENOMIC DNA]</scope>
    <source>
        <strain evidence="2 3">Ellin428</strain>
    </source>
</reference>
<accession>B4CVI0</accession>